<dbReference type="Proteomes" id="UP001420932">
    <property type="component" value="Unassembled WGS sequence"/>
</dbReference>
<evidence type="ECO:0000259" key="2">
    <source>
        <dbReference type="PROSITE" id="PS50095"/>
    </source>
</evidence>
<evidence type="ECO:0000256" key="1">
    <source>
        <dbReference type="PROSITE-ProRule" id="PRU00152"/>
    </source>
</evidence>
<evidence type="ECO:0000313" key="3">
    <source>
        <dbReference type="EMBL" id="KAK9134298.1"/>
    </source>
</evidence>
<protein>
    <recommendedName>
        <fullName evidence="2">PLAT domain-containing protein</fullName>
    </recommendedName>
</protein>
<comment type="caution">
    <text evidence="1">Lacks conserved residue(s) required for the propagation of feature annotation.</text>
</comment>
<sequence>MGLETSMGKRFSNFAEILGLPFEFLLGLEFGGFGGFVATFGLDYCGISFGLGILANCDDCVYTVYIRTGSIINGGTDSKIGLRLHDAYKNSFDIDDLETWGGLMGRGHDYFERGNLDIFSGRGTCLDGPCNDCVYTVYVRTGSIINGGTDSKIGLRLYDAYENSFDIDDLEKWGGLMGQGHDYFERGNLDIFSGRGTCLDSPVCAVNLTSDGSGLLSGWYCDYVEVTSLGPHIPCAQKFFKIEQWLATDAPPFRLYAFRNYCPWNTSVAPSMPLKSSDVSEGVGSAYI</sequence>
<keyword evidence="4" id="KW-1185">Reference proteome</keyword>
<name>A0AAP0JJI1_9MAGN</name>
<dbReference type="PROSITE" id="PS50095">
    <property type="entry name" value="PLAT"/>
    <property type="match status" value="1"/>
</dbReference>
<accession>A0AAP0JJI1</accession>
<reference evidence="3 4" key="1">
    <citation type="submission" date="2024-01" db="EMBL/GenBank/DDBJ databases">
        <title>Genome assemblies of Stephania.</title>
        <authorList>
            <person name="Yang L."/>
        </authorList>
    </citation>
    <scope>NUCLEOTIDE SEQUENCE [LARGE SCALE GENOMIC DNA]</scope>
    <source>
        <strain evidence="3">YNDBR</strain>
        <tissue evidence="3">Leaf</tissue>
    </source>
</reference>
<evidence type="ECO:0000313" key="4">
    <source>
        <dbReference type="Proteomes" id="UP001420932"/>
    </source>
</evidence>
<dbReference type="AlphaFoldDB" id="A0AAP0JJI1"/>
<dbReference type="Gene3D" id="2.60.60.20">
    <property type="entry name" value="PLAT/LH2 domain"/>
    <property type="match status" value="1"/>
</dbReference>
<dbReference type="EMBL" id="JBBNAF010000006">
    <property type="protein sequence ID" value="KAK9134298.1"/>
    <property type="molecule type" value="Genomic_DNA"/>
</dbReference>
<dbReference type="PANTHER" id="PTHR31718:SF0">
    <property type="entry name" value="PLAT DOMAIN-CONTAINING PROTEIN 2"/>
    <property type="match status" value="1"/>
</dbReference>
<gene>
    <name evidence="3" type="ORF">Syun_013628</name>
</gene>
<dbReference type="InterPro" id="IPR010417">
    <property type="entry name" value="Embryo-specific_ATS3"/>
</dbReference>
<comment type="caution">
    <text evidence="3">The sequence shown here is derived from an EMBL/GenBank/DDBJ whole genome shotgun (WGS) entry which is preliminary data.</text>
</comment>
<dbReference type="InterPro" id="IPR001024">
    <property type="entry name" value="PLAT/LH2_dom"/>
</dbReference>
<dbReference type="Pfam" id="PF06232">
    <property type="entry name" value="ATS3"/>
    <property type="match status" value="1"/>
</dbReference>
<dbReference type="InterPro" id="IPR036392">
    <property type="entry name" value="PLAT/LH2_dom_sf"/>
</dbReference>
<dbReference type="SUPFAM" id="SSF49723">
    <property type="entry name" value="Lipase/lipooxygenase domain (PLAT/LH2 domain)"/>
    <property type="match status" value="2"/>
</dbReference>
<organism evidence="3 4">
    <name type="scientific">Stephania yunnanensis</name>
    <dbReference type="NCBI Taxonomy" id="152371"/>
    <lineage>
        <taxon>Eukaryota</taxon>
        <taxon>Viridiplantae</taxon>
        <taxon>Streptophyta</taxon>
        <taxon>Embryophyta</taxon>
        <taxon>Tracheophyta</taxon>
        <taxon>Spermatophyta</taxon>
        <taxon>Magnoliopsida</taxon>
        <taxon>Ranunculales</taxon>
        <taxon>Menispermaceae</taxon>
        <taxon>Menispermoideae</taxon>
        <taxon>Cissampelideae</taxon>
        <taxon>Stephania</taxon>
    </lineage>
</organism>
<feature type="domain" description="PLAT" evidence="2">
    <location>
        <begin position="133"/>
        <end position="260"/>
    </location>
</feature>
<proteinExistence type="predicted"/>
<dbReference type="PANTHER" id="PTHR31718">
    <property type="entry name" value="PLAT DOMAIN-CONTAINING PROTEIN"/>
    <property type="match status" value="1"/>
</dbReference>